<dbReference type="GO" id="GO:0003755">
    <property type="term" value="F:peptidyl-prolyl cis-trans isomerase activity"/>
    <property type="evidence" value="ECO:0007669"/>
    <property type="project" value="InterPro"/>
</dbReference>
<dbReference type="InterPro" id="IPR052029">
    <property type="entry name" value="PpiD_chaperone"/>
</dbReference>
<dbReference type="SUPFAM" id="SSF109998">
    <property type="entry name" value="Triger factor/SurA peptide-binding domain-like"/>
    <property type="match status" value="1"/>
</dbReference>
<evidence type="ECO:0000256" key="4">
    <source>
        <dbReference type="ARBA" id="ARBA00022989"/>
    </source>
</evidence>
<dbReference type="InterPro" id="IPR027304">
    <property type="entry name" value="Trigger_fact/SurA_dom_sf"/>
</dbReference>
<feature type="domain" description="PpiC" evidence="9">
    <location>
        <begin position="243"/>
        <end position="361"/>
    </location>
</feature>
<dbReference type="Pfam" id="PF13145">
    <property type="entry name" value="Rotamase_2"/>
    <property type="match status" value="1"/>
</dbReference>
<dbReference type="HOGENOM" id="CLU_023843_2_1_5"/>
<dbReference type="SUPFAM" id="SSF54534">
    <property type="entry name" value="FKBP-like"/>
    <property type="match status" value="1"/>
</dbReference>
<evidence type="ECO:0000259" key="9">
    <source>
        <dbReference type="Pfam" id="PF13145"/>
    </source>
</evidence>
<accession>A3VJQ4</accession>
<dbReference type="eggNOG" id="COG0760">
    <property type="taxonomic scope" value="Bacteria"/>
</dbReference>
<dbReference type="PANTHER" id="PTHR47529:SF1">
    <property type="entry name" value="PERIPLASMIC CHAPERONE PPID"/>
    <property type="match status" value="1"/>
</dbReference>
<comment type="similarity">
    <text evidence="7">Belongs to the PpiD chaperone family.</text>
</comment>
<name>A3VJQ4_9RHOB</name>
<dbReference type="OrthoDB" id="9768393at2"/>
<gene>
    <name evidence="10" type="ORF">RB2654_01575</name>
</gene>
<keyword evidence="6" id="KW-0143">Chaperone</keyword>
<evidence type="ECO:0000256" key="3">
    <source>
        <dbReference type="ARBA" id="ARBA00022692"/>
    </source>
</evidence>
<organism evidence="10 11">
    <name type="scientific">Maritimibacter alkaliphilus HTCC2654</name>
    <dbReference type="NCBI Taxonomy" id="314271"/>
    <lineage>
        <taxon>Bacteria</taxon>
        <taxon>Pseudomonadati</taxon>
        <taxon>Pseudomonadota</taxon>
        <taxon>Alphaproteobacteria</taxon>
        <taxon>Rhodobacterales</taxon>
        <taxon>Roseobacteraceae</taxon>
        <taxon>Maritimibacter</taxon>
    </lineage>
</organism>
<evidence type="ECO:0000313" key="10">
    <source>
        <dbReference type="EMBL" id="EAQ11410.1"/>
    </source>
</evidence>
<dbReference type="EMBL" id="AAMT01000015">
    <property type="protein sequence ID" value="EAQ11410.1"/>
    <property type="molecule type" value="Genomic_DNA"/>
</dbReference>
<sequence length="613" mass="66750">MFSNISRFFVWIIMALVMVGLIGFGSVNFGGSGQSIGKVGDTEIDASAYFRELNAEFQGWQQQTGQNLTMAEAQEIGLDQRVLSRVVAITAVENETDRLGLSVGDQNLASRVTEIPAFQGPNGQFDRDTYDFVLEQSGLTAREFEETLRLEVARTILAGAVTSDLEMPDVYTDTLFGWARETRDFTWAPVTRSALEEPLPEPTEADLEAYYEANPDDFTTPETRQITYGWLKPEDVLDEIPMDDTQLQALYDQRIDEFQVPERRLVERLVFGSADEAQAAADRIEAGETTFDQEVQARGLSLSDVDMGDVTRRALGQAGEPIFALDAPGVVGPIETDLGPALFRMNAILSAQETSFEEVRDQLFEEYAADAARRLVRTRATEIDEMMAGGATLEELAAEGLITVDTIGYFDGNQDGIAAYAPFREAASEASESDFPEVTELEDGSVFALRLDEITPPALQPLDEVRDAVVAGWEAQTLTEALVARAEALIPQFESGAEAPSTVGLTEVLEEDIARTSFIQGTPSTMIETAFEMEEGTWQVVSGDGQVVVLGLTDVNAPDQDSAEAQEIKTTFGARVSQQIAADVQDAFAAALEADAGVTLDQAMINAVHANFP</sequence>
<evidence type="ECO:0000256" key="8">
    <source>
        <dbReference type="SAM" id="Phobius"/>
    </source>
</evidence>
<keyword evidence="3 8" id="KW-0812">Transmembrane</keyword>
<dbReference type="STRING" id="314271.RB2654_01575"/>
<dbReference type="PANTHER" id="PTHR47529">
    <property type="entry name" value="PEPTIDYL-PROLYL CIS-TRANS ISOMERASE D"/>
    <property type="match status" value="1"/>
</dbReference>
<dbReference type="InterPro" id="IPR000297">
    <property type="entry name" value="PPIase_PpiC"/>
</dbReference>
<evidence type="ECO:0000256" key="7">
    <source>
        <dbReference type="ARBA" id="ARBA00038408"/>
    </source>
</evidence>
<dbReference type="AlphaFoldDB" id="A3VJQ4"/>
<protein>
    <recommendedName>
        <fullName evidence="9">PpiC domain-containing protein</fullName>
    </recommendedName>
</protein>
<evidence type="ECO:0000256" key="2">
    <source>
        <dbReference type="ARBA" id="ARBA00022475"/>
    </source>
</evidence>
<comment type="caution">
    <text evidence="10">The sequence shown here is derived from an EMBL/GenBank/DDBJ whole genome shotgun (WGS) entry which is preliminary data.</text>
</comment>
<comment type="subcellular location">
    <subcellularLocation>
        <location evidence="1">Cell membrane</location>
        <topology evidence="1">Single-pass type II membrane protein</topology>
    </subcellularLocation>
</comment>
<keyword evidence="4 8" id="KW-1133">Transmembrane helix</keyword>
<feature type="transmembrane region" description="Helical" evidence="8">
    <location>
        <begin position="9"/>
        <end position="29"/>
    </location>
</feature>
<evidence type="ECO:0000256" key="5">
    <source>
        <dbReference type="ARBA" id="ARBA00023136"/>
    </source>
</evidence>
<proteinExistence type="inferred from homology"/>
<evidence type="ECO:0000256" key="6">
    <source>
        <dbReference type="ARBA" id="ARBA00023186"/>
    </source>
</evidence>
<dbReference type="Proteomes" id="UP000002931">
    <property type="component" value="Unassembled WGS sequence"/>
</dbReference>
<evidence type="ECO:0000256" key="1">
    <source>
        <dbReference type="ARBA" id="ARBA00004401"/>
    </source>
</evidence>
<keyword evidence="11" id="KW-1185">Reference proteome</keyword>
<dbReference type="GO" id="GO:0005886">
    <property type="term" value="C:plasma membrane"/>
    <property type="evidence" value="ECO:0007669"/>
    <property type="project" value="UniProtKB-SubCell"/>
</dbReference>
<dbReference type="RefSeq" id="WP_008328041.1">
    <property type="nucleotide sequence ID" value="NZ_CH902578.1"/>
</dbReference>
<dbReference type="Pfam" id="PF13624">
    <property type="entry name" value="SurA_N_3"/>
    <property type="match status" value="1"/>
</dbReference>
<evidence type="ECO:0000313" key="11">
    <source>
        <dbReference type="Proteomes" id="UP000002931"/>
    </source>
</evidence>
<reference evidence="10 11" key="1">
    <citation type="journal article" date="2010" name="J. Bacteriol.">
        <title>Genome sequences of Pelagibaca bermudensis HTCC2601T and Maritimibacter alkaliphilus HTCC2654T, the type strains of two marine Roseobacter genera.</title>
        <authorList>
            <person name="Thrash J.C."/>
            <person name="Cho J.C."/>
            <person name="Ferriera S."/>
            <person name="Johnson J."/>
            <person name="Vergin K.L."/>
            <person name="Giovannoni S.J."/>
        </authorList>
    </citation>
    <scope>NUCLEOTIDE SEQUENCE [LARGE SCALE GENOMIC DNA]</scope>
    <source>
        <strain evidence="10 11">HTCC2654</strain>
    </source>
</reference>
<keyword evidence="2" id="KW-1003">Cell membrane</keyword>
<keyword evidence="5 8" id="KW-0472">Membrane</keyword>